<evidence type="ECO:0008006" key="4">
    <source>
        <dbReference type="Google" id="ProtNLM"/>
    </source>
</evidence>
<organism evidence="2 3">
    <name type="scientific">Achromobacter marplatensis</name>
    <dbReference type="NCBI Taxonomy" id="470868"/>
    <lineage>
        <taxon>Bacteria</taxon>
        <taxon>Pseudomonadati</taxon>
        <taxon>Pseudomonadota</taxon>
        <taxon>Betaproteobacteria</taxon>
        <taxon>Burkholderiales</taxon>
        <taxon>Alcaligenaceae</taxon>
        <taxon>Achromobacter</taxon>
    </lineage>
</organism>
<keyword evidence="3" id="KW-1185">Reference proteome</keyword>
<gene>
    <name evidence="2" type="ORF">DFP87_101814</name>
</gene>
<keyword evidence="1" id="KW-0732">Signal</keyword>
<feature type="chain" id="PRO_5046209417" description="Neuromedin U" evidence="1">
    <location>
        <begin position="35"/>
        <end position="273"/>
    </location>
</feature>
<sequence length="273" mass="29257">MGSTRSTARGKVSRGIAARLLISAPLGFCAGAYAQSADDANKSNNPLNLAASLNFQNYYTPKLFGTNAHTNDFLVRPTIPIAPGDWVGVPQILRFTAPISTRPQADGSYKTGLGDVNVFDIFLLSQGALDVGIGPMLTMPTATSTETGSGKWSGGLAGTVVSSSKEGLMGALVEWQHSFAGQNNRDTVHSATFQPFLIRNLPQGWYVRSTATWTFDLQKNNYYIPIGLGAGKAWRMGKNIVNVFAEPQWTVAHKGEGLPQFTVFAGVNITFGH</sequence>
<proteinExistence type="predicted"/>
<name>A0ABX9GIB3_9BURK</name>
<dbReference type="Proteomes" id="UP000252124">
    <property type="component" value="Unassembled WGS sequence"/>
</dbReference>
<dbReference type="EMBL" id="QNRM01000001">
    <property type="protein sequence ID" value="RBP24304.1"/>
    <property type="molecule type" value="Genomic_DNA"/>
</dbReference>
<accession>A0ABX9GIB3</accession>
<evidence type="ECO:0000256" key="1">
    <source>
        <dbReference type="SAM" id="SignalP"/>
    </source>
</evidence>
<evidence type="ECO:0000313" key="3">
    <source>
        <dbReference type="Proteomes" id="UP000252124"/>
    </source>
</evidence>
<reference evidence="2 3" key="1">
    <citation type="submission" date="2018-06" db="EMBL/GenBank/DDBJ databases">
        <title>Genomic Encyclopedia of Type Strains, Phase III (KMG-III): the genomes of soil and plant-associated and newly described type strains.</title>
        <authorList>
            <person name="Whitman W."/>
        </authorList>
    </citation>
    <scope>NUCLEOTIDE SEQUENCE [LARGE SCALE GENOMIC DNA]</scope>
    <source>
        <strain evidence="2 3">CECT 7342</strain>
    </source>
</reference>
<protein>
    <recommendedName>
        <fullName evidence="4">Neuromedin U</fullName>
    </recommendedName>
</protein>
<feature type="signal peptide" evidence="1">
    <location>
        <begin position="1"/>
        <end position="34"/>
    </location>
</feature>
<comment type="caution">
    <text evidence="2">The sequence shown here is derived from an EMBL/GenBank/DDBJ whole genome shotgun (WGS) entry which is preliminary data.</text>
</comment>
<evidence type="ECO:0000313" key="2">
    <source>
        <dbReference type="EMBL" id="RBP24304.1"/>
    </source>
</evidence>